<evidence type="ECO:0000259" key="2">
    <source>
        <dbReference type="Pfam" id="PF02897"/>
    </source>
</evidence>
<evidence type="ECO:0000256" key="1">
    <source>
        <dbReference type="SAM" id="MobiDB-lite"/>
    </source>
</evidence>
<sequence>MAELWDPAIKLFGRTIAAVPPPPMPTPAAAAASDQVEPPEESPEAFTGTQEQQLHSTIVVLRMMMFHTRVLLGGIEVYDRYHDWRLDVDNMSYENELEGKAEVLLDSNTLSKDGTGALTMLAVRQDGKYLAYGLTENGSNWVTIKVMSIEDKQCQPDTLSWKDTTGRVPRLVEMFELTQKKNGSFISDDAKKLMDPESSGTCYTSASSNSFSDI</sequence>
<dbReference type="Proteomes" id="UP000092600">
    <property type="component" value="Unassembled WGS sequence"/>
</dbReference>
<evidence type="ECO:0000313" key="3">
    <source>
        <dbReference type="EMBL" id="OAY66570.1"/>
    </source>
</evidence>
<evidence type="ECO:0000313" key="4">
    <source>
        <dbReference type="Proteomes" id="UP000092600"/>
    </source>
</evidence>
<dbReference type="Gene3D" id="2.130.10.120">
    <property type="entry name" value="Prolyl oligopeptidase, N-terminal domain"/>
    <property type="match status" value="1"/>
</dbReference>
<protein>
    <submittedName>
        <fullName evidence="3">Prolyl endopeptidase</fullName>
    </submittedName>
</protein>
<dbReference type="GO" id="GO:0070012">
    <property type="term" value="F:oligopeptidase activity"/>
    <property type="evidence" value="ECO:0007669"/>
    <property type="project" value="TreeGrafter"/>
</dbReference>
<dbReference type="SUPFAM" id="SSF50993">
    <property type="entry name" value="Peptidase/esterase 'gauge' domain"/>
    <property type="match status" value="1"/>
</dbReference>
<proteinExistence type="predicted"/>
<organism evidence="3 4">
    <name type="scientific">Ananas comosus</name>
    <name type="common">Pineapple</name>
    <name type="synonym">Ananas ananas</name>
    <dbReference type="NCBI Taxonomy" id="4615"/>
    <lineage>
        <taxon>Eukaryota</taxon>
        <taxon>Viridiplantae</taxon>
        <taxon>Streptophyta</taxon>
        <taxon>Embryophyta</taxon>
        <taxon>Tracheophyta</taxon>
        <taxon>Spermatophyta</taxon>
        <taxon>Magnoliopsida</taxon>
        <taxon>Liliopsida</taxon>
        <taxon>Poales</taxon>
        <taxon>Bromeliaceae</taxon>
        <taxon>Bromelioideae</taxon>
        <taxon>Ananas</taxon>
    </lineage>
</organism>
<dbReference type="InterPro" id="IPR051167">
    <property type="entry name" value="Prolyl_oligopep/macrocyclase"/>
</dbReference>
<dbReference type="PANTHER" id="PTHR42881">
    <property type="entry name" value="PROLYL ENDOPEPTIDASE"/>
    <property type="match status" value="1"/>
</dbReference>
<feature type="compositionally biased region" description="Polar residues" evidence="1">
    <location>
        <begin position="198"/>
        <end position="214"/>
    </location>
</feature>
<feature type="region of interest" description="Disordered" evidence="1">
    <location>
        <begin position="195"/>
        <end position="214"/>
    </location>
</feature>
<dbReference type="Pfam" id="PF02897">
    <property type="entry name" value="Peptidase_S9_N"/>
    <property type="match status" value="1"/>
</dbReference>
<feature type="domain" description="Peptidase S9A N-terminal" evidence="2">
    <location>
        <begin position="96"/>
        <end position="164"/>
    </location>
</feature>
<reference evidence="3 4" key="1">
    <citation type="journal article" date="2016" name="DNA Res.">
        <title>The draft genome of MD-2 pineapple using hybrid error correction of long reads.</title>
        <authorList>
            <person name="Redwan R.M."/>
            <person name="Saidin A."/>
            <person name="Kumar S.V."/>
        </authorList>
    </citation>
    <scope>NUCLEOTIDE SEQUENCE [LARGE SCALE GENOMIC DNA]</scope>
    <source>
        <strain evidence="4">cv. MD2</strain>
        <tissue evidence="3">Leaf</tissue>
    </source>
</reference>
<accession>A0A199UPL4</accession>
<gene>
    <name evidence="3" type="ORF">ACMD2_10468</name>
</gene>
<dbReference type="AlphaFoldDB" id="A0A199UPL4"/>
<name>A0A199UPL4_ANACO</name>
<feature type="region of interest" description="Disordered" evidence="1">
    <location>
        <begin position="22"/>
        <end position="51"/>
    </location>
</feature>
<comment type="caution">
    <text evidence="3">The sequence shown here is derived from an EMBL/GenBank/DDBJ whole genome shotgun (WGS) entry which is preliminary data.</text>
</comment>
<dbReference type="GO" id="GO:0004252">
    <property type="term" value="F:serine-type endopeptidase activity"/>
    <property type="evidence" value="ECO:0007669"/>
    <property type="project" value="InterPro"/>
</dbReference>
<dbReference type="InterPro" id="IPR023302">
    <property type="entry name" value="Pept_S9A_N"/>
</dbReference>
<dbReference type="GO" id="GO:0005829">
    <property type="term" value="C:cytosol"/>
    <property type="evidence" value="ECO:0007669"/>
    <property type="project" value="TreeGrafter"/>
</dbReference>
<dbReference type="EMBL" id="LSRQ01006110">
    <property type="protein sequence ID" value="OAY66570.1"/>
    <property type="molecule type" value="Genomic_DNA"/>
</dbReference>
<dbReference type="STRING" id="4615.A0A199UPL4"/>
<dbReference type="PANTHER" id="PTHR42881:SF2">
    <property type="entry name" value="PROLYL ENDOPEPTIDASE"/>
    <property type="match status" value="1"/>
</dbReference>